<dbReference type="RefSeq" id="WP_227422175.1">
    <property type="nucleotide sequence ID" value="NZ_CP071868.1"/>
</dbReference>
<keyword evidence="3" id="KW-0238">DNA-binding</keyword>
<dbReference type="InterPro" id="IPR036388">
    <property type="entry name" value="WH-like_DNA-bd_sf"/>
</dbReference>
<keyword evidence="7" id="KW-1185">Reference proteome</keyword>
<dbReference type="KEGG" id="psic:J4E96_11075"/>
<dbReference type="GO" id="GO:0030246">
    <property type="term" value="F:carbohydrate binding"/>
    <property type="evidence" value="ECO:0007669"/>
    <property type="project" value="InterPro"/>
</dbReference>
<dbReference type="PANTHER" id="PTHR34294">
    <property type="entry name" value="TRANSCRIPTIONAL REGULATOR-RELATED"/>
    <property type="match status" value="1"/>
</dbReference>
<accession>A0A8A4Z7R2</accession>
<gene>
    <name evidence="6" type="ORF">J4E96_11075</name>
</gene>
<name>A0A8A4Z7R2_9MICO</name>
<dbReference type="Pfam" id="PF04198">
    <property type="entry name" value="Sugar-bind"/>
    <property type="match status" value="1"/>
</dbReference>
<evidence type="ECO:0000256" key="2">
    <source>
        <dbReference type="ARBA" id="ARBA00023015"/>
    </source>
</evidence>
<protein>
    <recommendedName>
        <fullName evidence="5">Sugar-binding domain-containing protein</fullName>
    </recommendedName>
</protein>
<dbReference type="Gene3D" id="1.10.10.10">
    <property type="entry name" value="Winged helix-like DNA-binding domain superfamily/Winged helix DNA-binding domain"/>
    <property type="match status" value="1"/>
</dbReference>
<evidence type="ECO:0000256" key="3">
    <source>
        <dbReference type="ARBA" id="ARBA00023125"/>
    </source>
</evidence>
<evidence type="ECO:0000259" key="5">
    <source>
        <dbReference type="Pfam" id="PF04198"/>
    </source>
</evidence>
<dbReference type="Gene3D" id="3.40.50.1360">
    <property type="match status" value="1"/>
</dbReference>
<organism evidence="6 7">
    <name type="scientific">Pengzhenrongella sicca</name>
    <dbReference type="NCBI Taxonomy" id="2819238"/>
    <lineage>
        <taxon>Bacteria</taxon>
        <taxon>Bacillati</taxon>
        <taxon>Actinomycetota</taxon>
        <taxon>Actinomycetes</taxon>
        <taxon>Micrococcales</taxon>
        <taxon>Pengzhenrongella</taxon>
    </lineage>
</organism>
<dbReference type="InterPro" id="IPR037171">
    <property type="entry name" value="NagB/RpiA_transferase-like"/>
</dbReference>
<keyword evidence="4" id="KW-0804">Transcription</keyword>
<dbReference type="EMBL" id="CP071868">
    <property type="protein sequence ID" value="QTE27950.1"/>
    <property type="molecule type" value="Genomic_DNA"/>
</dbReference>
<dbReference type="InterPro" id="IPR051054">
    <property type="entry name" value="SorC_transcr_regulators"/>
</dbReference>
<dbReference type="GO" id="GO:0003677">
    <property type="term" value="F:DNA binding"/>
    <property type="evidence" value="ECO:0007669"/>
    <property type="project" value="UniProtKB-KW"/>
</dbReference>
<feature type="domain" description="Sugar-binding" evidence="5">
    <location>
        <begin position="72"/>
        <end position="318"/>
    </location>
</feature>
<proteinExistence type="inferred from homology"/>
<evidence type="ECO:0000256" key="4">
    <source>
        <dbReference type="ARBA" id="ARBA00023163"/>
    </source>
</evidence>
<dbReference type="SUPFAM" id="SSF100950">
    <property type="entry name" value="NagB/RpiA/CoA transferase-like"/>
    <property type="match status" value="1"/>
</dbReference>
<evidence type="ECO:0000313" key="6">
    <source>
        <dbReference type="EMBL" id="QTE27950.1"/>
    </source>
</evidence>
<dbReference type="InterPro" id="IPR007324">
    <property type="entry name" value="Sugar-bd_dom_put"/>
</dbReference>
<comment type="similarity">
    <text evidence="1">Belongs to the SorC transcriptional regulatory family.</text>
</comment>
<keyword evidence="2" id="KW-0805">Transcription regulation</keyword>
<evidence type="ECO:0000256" key="1">
    <source>
        <dbReference type="ARBA" id="ARBA00010466"/>
    </source>
</evidence>
<sequence>MVSDRTSWAGSERSDSRATLVRVAWFYYKDNLTQAQIAAQLSVSRATVARMLERAKDLGIVRIEISADELTALELSRAVRDRYGLTDVVVVPQIGVNRSPEEINEQLGQAGAQYLRRHLRPGAIIGIGWGDTVLRALFALSRDSLKDVTIATIAGGIDAYTRRVLGSSNNDLGTHIRFLPAPLLASAPNIAAALRDELAVTSVLQLAAQADATLIGIGSALSSATILQHGVVNEHQLAEYRTQGAVGDILAEWYDRDGRVVDADFHRLRIGIPIRDLQTMPNVIAVAGGIDKLDAIAGALAGGYLDVLVTTEDVALELTAR</sequence>
<dbReference type="Proteomes" id="UP000663937">
    <property type="component" value="Chromosome"/>
</dbReference>
<evidence type="ECO:0000313" key="7">
    <source>
        <dbReference type="Proteomes" id="UP000663937"/>
    </source>
</evidence>
<reference evidence="6" key="1">
    <citation type="submission" date="2021-03" db="EMBL/GenBank/DDBJ databases">
        <title>Pengzhenrongella sicca gen. nov., sp. nov., a new member of suborder Micrococcineae isolated from High-Arctic tundra soil.</title>
        <authorList>
            <person name="Peng F."/>
        </authorList>
    </citation>
    <scope>NUCLEOTIDE SEQUENCE</scope>
    <source>
        <strain evidence="6">LRZ-2</strain>
    </source>
</reference>
<dbReference type="PANTHER" id="PTHR34294:SF1">
    <property type="entry name" value="TRANSCRIPTIONAL REGULATOR LSRR"/>
    <property type="match status" value="1"/>
</dbReference>
<dbReference type="AlphaFoldDB" id="A0A8A4Z7R2"/>